<name>A0A8T1UF72_9STRA</name>
<dbReference type="OrthoDB" id="115519at2759"/>
<feature type="compositionally biased region" description="Basic residues" evidence="1">
    <location>
        <begin position="532"/>
        <end position="542"/>
    </location>
</feature>
<feature type="region of interest" description="Disordered" evidence="1">
    <location>
        <begin position="40"/>
        <end position="60"/>
    </location>
</feature>
<organism evidence="2 3">
    <name type="scientific">Phytophthora cactorum</name>
    <dbReference type="NCBI Taxonomy" id="29920"/>
    <lineage>
        <taxon>Eukaryota</taxon>
        <taxon>Sar</taxon>
        <taxon>Stramenopiles</taxon>
        <taxon>Oomycota</taxon>
        <taxon>Peronosporomycetes</taxon>
        <taxon>Peronosporales</taxon>
        <taxon>Peronosporaceae</taxon>
        <taxon>Phytophthora</taxon>
    </lineage>
</organism>
<dbReference type="PANTHER" id="PTHR35796:SF3">
    <property type="entry name" value="BHLH DOMAIN-CONTAINING PROTEIN"/>
    <property type="match status" value="1"/>
</dbReference>
<feature type="region of interest" description="Disordered" evidence="1">
    <location>
        <begin position="521"/>
        <end position="559"/>
    </location>
</feature>
<dbReference type="VEuPathDB" id="FungiDB:PC110_g15609"/>
<dbReference type="PANTHER" id="PTHR35796">
    <property type="entry name" value="HYPOTHETICAL CYTOSOLIC PROTEIN"/>
    <property type="match status" value="1"/>
</dbReference>
<feature type="compositionally biased region" description="Basic and acidic residues" evidence="1">
    <location>
        <begin position="543"/>
        <end position="559"/>
    </location>
</feature>
<evidence type="ECO:0000313" key="2">
    <source>
        <dbReference type="EMBL" id="KAG6960627.1"/>
    </source>
</evidence>
<evidence type="ECO:0000256" key="1">
    <source>
        <dbReference type="SAM" id="MobiDB-lite"/>
    </source>
</evidence>
<dbReference type="AlphaFoldDB" id="A0A8T1UF72"/>
<sequence>MTFLLDDEGAAFHATLSFHAALSFVDEFVNDEDKATDLSASTQLQEGVEPPSGNSGPLLPEEDAVFEAALSFLDEFATDTAIAEDSLGASSQGASLPTLDDAQGSSNCRPQEVQGGRRQRQPLTEEEKKRRKTEFNERRRLLRKTGVYGNANRARNERAREIAYQREQMERLQIDLQILQTRHAGKPCNQEKASVLAKTNSESKITSMWQELAAQQRRRREEAERDNVLLRLAVERQRKVANTLQSQMKRRATQLTNECASLITTARSRQHSFNVVDFRGDMESFRGLFRRLDDAYQTMDAVFMENGLAAMTVPPVDVHVYEHSDGKSIEFVSYKVLPFDVFSTAEATWKHFKGVEKHLANGSLYEKAEKGLDEPYTIIADFKKELYANSSRADIKVKQVIRRYVEEDRDIVLLVSRAVPIEIKHKILRGLTYHLQGYAVTKRSTEAIPDREASVLQFCYLVSLDQDVDLSMAFFLQEDDDAFVAALSFLDEFAPGLTPHEGVVTPLFSALCGSSESLEHSTDSAATYTTKPKSKRTRRVAKKHETEEEKMRRKAERNEKRKLLRKAGVYGDANRARNERSREIAYLRDQMEKLQLDLRVLQTQRAKEKSEKKKQKKESETALVRKKSTQITTMWQGLAEQQKRRREEAERDNVLLKLAIERHTKVADNLRGLMQRRATQLTNECSSLMTLARSKHHHVVDVLPLRGDIGDFEGLFQRLEDSYRMLDDVFMANGLAGMTTSPVDVHVREGVYDTYFELSSYKVLPFDVRTTSEAAWNHFKGVEKHLGNGSLYEKAEKGLDDPYTLIADLKKEVFSNSSRADIRVKQAVRRYIEEDRDVIAWTSRVVPIEIKHKLLRGLTYHLRGYAITKRSPDSTPEGELSVLQLCYLVSLDQDIDTTYGHDDARTITDFMIVSLGQNMRGHREFIENALVDTTAGNWLEL</sequence>
<comment type="caution">
    <text evidence="2">The sequence shown here is derived from an EMBL/GenBank/DDBJ whole genome shotgun (WGS) entry which is preliminary data.</text>
</comment>
<feature type="region of interest" description="Disordered" evidence="1">
    <location>
        <begin position="605"/>
        <end position="625"/>
    </location>
</feature>
<gene>
    <name evidence="2" type="ORF">JG687_00008120</name>
</gene>
<reference evidence="2" key="1">
    <citation type="submission" date="2021-01" db="EMBL/GenBank/DDBJ databases">
        <title>Phytophthora aleatoria, a newly-described species from Pinus radiata is distinct from Phytophthora cactorum isolates based on comparative genomics.</title>
        <authorList>
            <person name="Mcdougal R."/>
            <person name="Panda P."/>
            <person name="Williams N."/>
            <person name="Studholme D.J."/>
        </authorList>
    </citation>
    <scope>NUCLEOTIDE SEQUENCE</scope>
    <source>
        <strain evidence="2">NZFS 3830</strain>
    </source>
</reference>
<feature type="compositionally biased region" description="Basic and acidic residues" evidence="1">
    <location>
        <begin position="123"/>
        <end position="139"/>
    </location>
</feature>
<dbReference type="Proteomes" id="UP000688947">
    <property type="component" value="Unassembled WGS sequence"/>
</dbReference>
<evidence type="ECO:0000313" key="3">
    <source>
        <dbReference type="Proteomes" id="UP000688947"/>
    </source>
</evidence>
<proteinExistence type="predicted"/>
<protein>
    <submittedName>
        <fullName evidence="2">Uncharacterized protein</fullName>
    </submittedName>
</protein>
<feature type="region of interest" description="Disordered" evidence="1">
    <location>
        <begin position="88"/>
        <end position="141"/>
    </location>
</feature>
<dbReference type="EMBL" id="JAENGZ010000378">
    <property type="protein sequence ID" value="KAG6960627.1"/>
    <property type="molecule type" value="Genomic_DNA"/>
</dbReference>
<dbReference type="VEuPathDB" id="FungiDB:PC110_g15608"/>
<accession>A0A8T1UF72</accession>